<dbReference type="PANTHER" id="PTHR43153">
    <property type="entry name" value="ELECTRON TRANSFER FLAVOPROTEIN ALPHA"/>
    <property type="match status" value="1"/>
</dbReference>
<dbReference type="EMBL" id="JAGZSV010000142">
    <property type="protein sequence ID" value="MBS6941239.1"/>
    <property type="molecule type" value="Genomic_DNA"/>
</dbReference>
<dbReference type="Gene3D" id="3.40.50.1220">
    <property type="entry name" value="TPP-binding domain"/>
    <property type="match status" value="1"/>
</dbReference>
<feature type="binding site" evidence="8">
    <location>
        <position position="211"/>
    </location>
    <ligand>
        <name>FAD</name>
        <dbReference type="ChEBI" id="CHEBI:57692"/>
    </ligand>
</feature>
<sequence length="324" mass="33811">MADIWVYAEVKDKALRHVTFEMTSAARALADAAECDVVAVVCETGVEGLQELAAYGTDRIVVVPDALDPYATQAAADSLADLAREHEPAVVMFSHSSFGMDAAPCMAQALDAVYVPEIVAVDAARRAVVREAYSGKVLETVAVAQDGVPTILTVRPKAIEAAAVREGASAPEISWTPSGSHAVRQVVKDVVRKVSGRVDLTEADRVVAGGRGVGGAEGFKVIEELADVLGAAVGASRPVVDEGWLDIQYQIGQTGKAIAPELYIACGISGSIQHMAGAAASKCIVAVNRDPEAEIFKVADYGIVADLFEAVPLLAEELKAALEA</sequence>
<dbReference type="InterPro" id="IPR014730">
    <property type="entry name" value="ETF_a/b_N"/>
</dbReference>
<protein>
    <submittedName>
        <fullName evidence="10">Electron transfer flavoprotein subunit alpha/FixB family protein</fullName>
    </submittedName>
</protein>
<evidence type="ECO:0000256" key="3">
    <source>
        <dbReference type="ARBA" id="ARBA00022448"/>
    </source>
</evidence>
<feature type="binding site" evidence="8">
    <location>
        <begin position="236"/>
        <end position="237"/>
    </location>
    <ligand>
        <name>FAD</name>
        <dbReference type="ChEBI" id="CHEBI:57692"/>
    </ligand>
</feature>
<dbReference type="SUPFAM" id="SSF52402">
    <property type="entry name" value="Adenine nucleotide alpha hydrolases-like"/>
    <property type="match status" value="1"/>
</dbReference>
<dbReference type="InterPro" id="IPR029035">
    <property type="entry name" value="DHS-like_NAD/FAD-binding_dom"/>
</dbReference>
<dbReference type="InterPro" id="IPR018206">
    <property type="entry name" value="ETF_asu_C_CS"/>
</dbReference>
<dbReference type="InterPro" id="IPR014731">
    <property type="entry name" value="ETF_asu_C"/>
</dbReference>
<accession>A0A943Z807</accession>
<evidence type="ECO:0000256" key="2">
    <source>
        <dbReference type="ARBA" id="ARBA00011355"/>
    </source>
</evidence>
<comment type="similarity">
    <text evidence="1">Belongs to the ETF alpha-subunit/FixB family.</text>
</comment>
<feature type="binding site" evidence="8">
    <location>
        <begin position="267"/>
        <end position="274"/>
    </location>
    <ligand>
        <name>FAD</name>
        <dbReference type="ChEBI" id="CHEBI:57692"/>
    </ligand>
</feature>
<feature type="domain" description="Electron transfer flavoprotein alpha/beta-subunit N-terminal" evidence="9">
    <location>
        <begin position="4"/>
        <end position="189"/>
    </location>
</feature>
<evidence type="ECO:0000259" key="9">
    <source>
        <dbReference type="SMART" id="SM00893"/>
    </source>
</evidence>
<comment type="cofactor">
    <cofactor evidence="8">
        <name>FAD</name>
        <dbReference type="ChEBI" id="CHEBI:57692"/>
    </cofactor>
    <text evidence="8">Binds 1 FAD per dimer.</text>
</comment>
<evidence type="ECO:0000256" key="8">
    <source>
        <dbReference type="PIRSR" id="PIRSR000089-1"/>
    </source>
</evidence>
<keyword evidence="6" id="KW-0249">Electron transport</keyword>
<organism evidence="10 11">
    <name type="scientific">Slackia piriformis</name>
    <dbReference type="NCBI Taxonomy" id="626934"/>
    <lineage>
        <taxon>Bacteria</taxon>
        <taxon>Bacillati</taxon>
        <taxon>Actinomycetota</taxon>
        <taxon>Coriobacteriia</taxon>
        <taxon>Eggerthellales</taxon>
        <taxon>Eggerthellaceae</taxon>
        <taxon>Slackia</taxon>
    </lineage>
</organism>
<proteinExistence type="inferred from homology"/>
<evidence type="ECO:0000256" key="1">
    <source>
        <dbReference type="ARBA" id="ARBA00005817"/>
    </source>
</evidence>
<keyword evidence="3" id="KW-0813">Transport</keyword>
<evidence type="ECO:0000313" key="11">
    <source>
        <dbReference type="Proteomes" id="UP000727506"/>
    </source>
</evidence>
<dbReference type="PANTHER" id="PTHR43153:SF1">
    <property type="entry name" value="ELECTRON TRANSFER FLAVOPROTEIN SUBUNIT ALPHA, MITOCHONDRIAL"/>
    <property type="match status" value="1"/>
</dbReference>
<dbReference type="InterPro" id="IPR001308">
    <property type="entry name" value="ETF_a/FixB"/>
</dbReference>
<dbReference type="Pfam" id="PF00766">
    <property type="entry name" value="ETF_alpha"/>
    <property type="match status" value="1"/>
</dbReference>
<dbReference type="PIRSF" id="PIRSF000089">
    <property type="entry name" value="Electra_flavoP_a"/>
    <property type="match status" value="1"/>
</dbReference>
<evidence type="ECO:0000256" key="4">
    <source>
        <dbReference type="ARBA" id="ARBA00022630"/>
    </source>
</evidence>
<reference evidence="10" key="1">
    <citation type="submission" date="2021-02" db="EMBL/GenBank/DDBJ databases">
        <title>Infant gut strain persistence is associated with maternal origin, phylogeny, and functional potential including surface adhesion and iron acquisition.</title>
        <authorList>
            <person name="Lou Y.C."/>
        </authorList>
    </citation>
    <scope>NUCLEOTIDE SEQUENCE</scope>
    <source>
        <strain evidence="10">L2_039_000G1_dasL2_039_000G1_concoct_11</strain>
    </source>
</reference>
<dbReference type="GO" id="GO:0050660">
    <property type="term" value="F:flavin adenine dinucleotide binding"/>
    <property type="evidence" value="ECO:0007669"/>
    <property type="project" value="InterPro"/>
</dbReference>
<comment type="subunit">
    <text evidence="2">Heterodimer of an alpha and a beta subunit.</text>
</comment>
<evidence type="ECO:0000256" key="7">
    <source>
        <dbReference type="ARBA" id="ARBA00025649"/>
    </source>
</evidence>
<feature type="binding site" evidence="8">
    <location>
        <position position="288"/>
    </location>
    <ligand>
        <name>FAD</name>
        <dbReference type="ChEBI" id="CHEBI:57692"/>
    </ligand>
</feature>
<comment type="function">
    <text evidence="7">The electron transfer flavoprotein serves as a specific electron acceptor for other dehydrogenases. It transfers the electrons to the main respiratory chain via ETF-ubiquinone oxidoreductase (ETF dehydrogenase).</text>
</comment>
<dbReference type="GO" id="GO:0009055">
    <property type="term" value="F:electron transfer activity"/>
    <property type="evidence" value="ECO:0007669"/>
    <property type="project" value="InterPro"/>
</dbReference>
<keyword evidence="5 8" id="KW-0274">FAD</keyword>
<evidence type="ECO:0000256" key="6">
    <source>
        <dbReference type="ARBA" id="ARBA00022982"/>
    </source>
</evidence>
<dbReference type="PROSITE" id="PS00696">
    <property type="entry name" value="ETF_ALPHA"/>
    <property type="match status" value="1"/>
</dbReference>
<dbReference type="Proteomes" id="UP000727506">
    <property type="component" value="Unassembled WGS sequence"/>
</dbReference>
<dbReference type="SMART" id="SM00893">
    <property type="entry name" value="ETF"/>
    <property type="match status" value="1"/>
</dbReference>
<comment type="caution">
    <text evidence="10">The sequence shown here is derived from an EMBL/GenBank/DDBJ whole genome shotgun (WGS) entry which is preliminary data.</text>
</comment>
<keyword evidence="4" id="KW-0285">Flavoprotein</keyword>
<dbReference type="Pfam" id="PF01012">
    <property type="entry name" value="ETF"/>
    <property type="match status" value="1"/>
</dbReference>
<dbReference type="AlphaFoldDB" id="A0A943Z807"/>
<evidence type="ECO:0000256" key="5">
    <source>
        <dbReference type="ARBA" id="ARBA00022827"/>
    </source>
</evidence>
<dbReference type="GO" id="GO:0033539">
    <property type="term" value="P:fatty acid beta-oxidation using acyl-CoA dehydrogenase"/>
    <property type="evidence" value="ECO:0007669"/>
    <property type="project" value="TreeGrafter"/>
</dbReference>
<evidence type="ECO:0000313" key="10">
    <source>
        <dbReference type="EMBL" id="MBS6941239.1"/>
    </source>
</evidence>
<feature type="binding site" evidence="8">
    <location>
        <begin position="250"/>
        <end position="254"/>
    </location>
    <ligand>
        <name>FAD</name>
        <dbReference type="ChEBI" id="CHEBI:57692"/>
    </ligand>
</feature>
<dbReference type="SUPFAM" id="SSF52467">
    <property type="entry name" value="DHS-like NAD/FAD-binding domain"/>
    <property type="match status" value="1"/>
</dbReference>
<dbReference type="Gene3D" id="3.40.50.620">
    <property type="entry name" value="HUPs"/>
    <property type="match status" value="1"/>
</dbReference>
<dbReference type="FunFam" id="3.40.50.1220:FF:000001">
    <property type="entry name" value="Electron transfer flavoprotein, alpha subunit"/>
    <property type="match status" value="1"/>
</dbReference>
<name>A0A943Z807_9ACTN</name>
<dbReference type="InterPro" id="IPR014729">
    <property type="entry name" value="Rossmann-like_a/b/a_fold"/>
</dbReference>
<gene>
    <name evidence="10" type="ORF">KH142_07170</name>
</gene>